<gene>
    <name evidence="1" type="ORF">O181_023299</name>
</gene>
<evidence type="ECO:0000313" key="1">
    <source>
        <dbReference type="EMBL" id="MBW0483584.1"/>
    </source>
</evidence>
<reference evidence="1" key="1">
    <citation type="submission" date="2021-03" db="EMBL/GenBank/DDBJ databases">
        <title>Draft genome sequence of rust myrtle Austropuccinia psidii MF-1, a brazilian biotype.</title>
        <authorList>
            <person name="Quecine M.C."/>
            <person name="Pachon D.M.R."/>
            <person name="Bonatelli M.L."/>
            <person name="Correr F.H."/>
            <person name="Franceschini L.M."/>
            <person name="Leite T.F."/>
            <person name="Margarido G.R.A."/>
            <person name="Almeida C.A."/>
            <person name="Ferrarezi J.A."/>
            <person name="Labate C.A."/>
        </authorList>
    </citation>
    <scope>NUCLEOTIDE SEQUENCE</scope>
    <source>
        <strain evidence="1">MF-1</strain>
    </source>
</reference>
<evidence type="ECO:0000313" key="2">
    <source>
        <dbReference type="Proteomes" id="UP000765509"/>
    </source>
</evidence>
<comment type="caution">
    <text evidence="1">The sequence shown here is derived from an EMBL/GenBank/DDBJ whole genome shotgun (WGS) entry which is preliminary data.</text>
</comment>
<dbReference type="AlphaFoldDB" id="A0A9Q3CE54"/>
<dbReference type="Proteomes" id="UP000765509">
    <property type="component" value="Unassembled WGS sequence"/>
</dbReference>
<name>A0A9Q3CE54_9BASI</name>
<dbReference type="EMBL" id="AVOT02007294">
    <property type="protein sequence ID" value="MBW0483584.1"/>
    <property type="molecule type" value="Genomic_DNA"/>
</dbReference>
<organism evidence="1 2">
    <name type="scientific">Austropuccinia psidii MF-1</name>
    <dbReference type="NCBI Taxonomy" id="1389203"/>
    <lineage>
        <taxon>Eukaryota</taxon>
        <taxon>Fungi</taxon>
        <taxon>Dikarya</taxon>
        <taxon>Basidiomycota</taxon>
        <taxon>Pucciniomycotina</taxon>
        <taxon>Pucciniomycetes</taxon>
        <taxon>Pucciniales</taxon>
        <taxon>Sphaerophragmiaceae</taxon>
        <taxon>Austropuccinia</taxon>
    </lineage>
</organism>
<sequence length="77" mass="8889">MLIWQIAIQEYRGNMTIAHKVTNIDIDSHGLERGKLDNTPDKPDCVALEAEPQIPIEGIDMTDIRNEFFEEVRDSYK</sequence>
<accession>A0A9Q3CE54</accession>
<protein>
    <submittedName>
        <fullName evidence="1">Uncharacterized protein</fullName>
    </submittedName>
</protein>
<keyword evidence="2" id="KW-1185">Reference proteome</keyword>
<dbReference type="OrthoDB" id="425619at2759"/>
<proteinExistence type="predicted"/>